<dbReference type="InterPro" id="IPR010992">
    <property type="entry name" value="IHF-like_DNA-bd_dom_sf"/>
</dbReference>
<evidence type="ECO:0000256" key="2">
    <source>
        <dbReference type="ARBA" id="ARBA00023067"/>
    </source>
</evidence>
<dbReference type="RefSeq" id="WP_169575207.1">
    <property type="nucleotide sequence ID" value="NZ_JABBFV010000028.1"/>
</dbReference>
<dbReference type="GO" id="GO:0030527">
    <property type="term" value="F:structural constituent of chromatin"/>
    <property type="evidence" value="ECO:0007669"/>
    <property type="project" value="InterPro"/>
</dbReference>
<proteinExistence type="inferred from homology"/>
<evidence type="ECO:0000256" key="1">
    <source>
        <dbReference type="ARBA" id="ARBA00010529"/>
    </source>
</evidence>
<comment type="similarity">
    <text evidence="1 4">Belongs to the bacterial histone-like protein family.</text>
</comment>
<accession>A0A7X9WZP1</accession>
<keyword evidence="2" id="KW-0226">DNA condensation</keyword>
<dbReference type="Proteomes" id="UP000519023">
    <property type="component" value="Unassembled WGS sequence"/>
</dbReference>
<name>A0A7X9WZP1_9SPHN</name>
<keyword evidence="6" id="KW-1185">Reference proteome</keyword>
<organism evidence="5 6">
    <name type="scientific">Sphingobium psychrophilum</name>
    <dbReference type="NCBI Taxonomy" id="2728834"/>
    <lineage>
        <taxon>Bacteria</taxon>
        <taxon>Pseudomonadati</taxon>
        <taxon>Pseudomonadota</taxon>
        <taxon>Alphaproteobacteria</taxon>
        <taxon>Sphingomonadales</taxon>
        <taxon>Sphingomonadaceae</taxon>
        <taxon>Sphingobium</taxon>
    </lineage>
</organism>
<keyword evidence="3" id="KW-0238">DNA-binding</keyword>
<dbReference type="GO" id="GO:0005829">
    <property type="term" value="C:cytosol"/>
    <property type="evidence" value="ECO:0007669"/>
    <property type="project" value="TreeGrafter"/>
</dbReference>
<dbReference type="EMBL" id="JABBFV010000028">
    <property type="protein sequence ID" value="NML12882.1"/>
    <property type="molecule type" value="Genomic_DNA"/>
</dbReference>
<protein>
    <submittedName>
        <fullName evidence="5">Integration host factor subunit beta</fullName>
    </submittedName>
</protein>
<evidence type="ECO:0000256" key="4">
    <source>
        <dbReference type="RuleBase" id="RU003939"/>
    </source>
</evidence>
<reference evidence="5 6" key="1">
    <citation type="submission" date="2020-04" db="EMBL/GenBank/DDBJ databases">
        <title>Sphingobium sp. AR-3-1 isolated from Arctic soil.</title>
        <authorList>
            <person name="Dahal R.H."/>
            <person name="Chaudhary D.K."/>
        </authorList>
    </citation>
    <scope>NUCLEOTIDE SEQUENCE [LARGE SCALE GENOMIC DNA]</scope>
    <source>
        <strain evidence="5 6">AR-3-1</strain>
    </source>
</reference>
<evidence type="ECO:0000313" key="5">
    <source>
        <dbReference type="EMBL" id="NML12882.1"/>
    </source>
</evidence>
<gene>
    <name evidence="5" type="ORF">HHL08_22570</name>
</gene>
<comment type="caution">
    <text evidence="5">The sequence shown here is derived from an EMBL/GenBank/DDBJ whole genome shotgun (WGS) entry which is preliminary data.</text>
</comment>
<dbReference type="GO" id="GO:0030261">
    <property type="term" value="P:chromosome condensation"/>
    <property type="evidence" value="ECO:0007669"/>
    <property type="project" value="UniProtKB-KW"/>
</dbReference>
<dbReference type="Pfam" id="PF00216">
    <property type="entry name" value="Bac_DNA_binding"/>
    <property type="match status" value="1"/>
</dbReference>
<dbReference type="InterPro" id="IPR000119">
    <property type="entry name" value="Hist_DNA-bd"/>
</dbReference>
<dbReference type="PRINTS" id="PR01727">
    <property type="entry name" value="DNABINDINGHU"/>
</dbReference>
<dbReference type="PANTHER" id="PTHR33175:SF3">
    <property type="entry name" value="DNA-BINDING PROTEIN HU-BETA"/>
    <property type="match status" value="1"/>
</dbReference>
<dbReference type="GO" id="GO:0003677">
    <property type="term" value="F:DNA binding"/>
    <property type="evidence" value="ECO:0007669"/>
    <property type="project" value="UniProtKB-KW"/>
</dbReference>
<dbReference type="CDD" id="cd13836">
    <property type="entry name" value="IHF_B"/>
    <property type="match status" value="1"/>
</dbReference>
<evidence type="ECO:0000256" key="3">
    <source>
        <dbReference type="ARBA" id="ARBA00023125"/>
    </source>
</evidence>
<dbReference type="AlphaFoldDB" id="A0A7X9WZP1"/>
<dbReference type="SMART" id="SM00411">
    <property type="entry name" value="BHL"/>
    <property type="match status" value="1"/>
</dbReference>
<evidence type="ECO:0000313" key="6">
    <source>
        <dbReference type="Proteomes" id="UP000519023"/>
    </source>
</evidence>
<sequence>MIRSELVEKLSVDHPHLSRAELAKVIDLFFTSITEQLREGGRVELRDFGIFSGRSRTARISRNPRSGAQVQVTAKRLPHFKCGKALAKRINSC</sequence>
<dbReference type="SUPFAM" id="SSF47729">
    <property type="entry name" value="IHF-like DNA-binding proteins"/>
    <property type="match status" value="1"/>
</dbReference>
<dbReference type="PANTHER" id="PTHR33175">
    <property type="entry name" value="DNA-BINDING PROTEIN HU"/>
    <property type="match status" value="1"/>
</dbReference>
<dbReference type="Gene3D" id="4.10.520.10">
    <property type="entry name" value="IHF-like DNA-binding proteins"/>
    <property type="match status" value="1"/>
</dbReference>